<organism evidence="1">
    <name type="scientific">Clostridium innocuum</name>
    <dbReference type="NCBI Taxonomy" id="1522"/>
    <lineage>
        <taxon>Bacteria</taxon>
        <taxon>Bacillati</taxon>
        <taxon>Bacillota</taxon>
        <taxon>Clostridia</taxon>
        <taxon>Eubacteriales</taxon>
        <taxon>Clostridiaceae</taxon>
        <taxon>Clostridium</taxon>
    </lineage>
</organism>
<name>A0A6N2T7X2_CLOIN</name>
<accession>A0A6N2T7X2</accession>
<gene>
    <name evidence="1" type="ORF">CILFYP12_01154</name>
</gene>
<protein>
    <submittedName>
        <fullName evidence="1">Uncharacterized protein</fullName>
    </submittedName>
</protein>
<dbReference type="RefSeq" id="WP_002609427.1">
    <property type="nucleotide sequence ID" value="NZ_CABHJD010000022.1"/>
</dbReference>
<sequence>MKKLLIASLCSLGLASAFFLAVDTNKGFTVASGGGYVNVKI</sequence>
<dbReference type="AlphaFoldDB" id="A0A6N2T7X2"/>
<proteinExistence type="predicted"/>
<evidence type="ECO:0000313" key="1">
    <source>
        <dbReference type="EMBL" id="VYT00889.1"/>
    </source>
</evidence>
<dbReference type="EMBL" id="CACRTE010000018">
    <property type="protein sequence ID" value="VYT00889.1"/>
    <property type="molecule type" value="Genomic_DNA"/>
</dbReference>
<reference evidence="1" key="1">
    <citation type="submission" date="2019-11" db="EMBL/GenBank/DDBJ databases">
        <authorList>
            <person name="Feng L."/>
        </authorList>
    </citation>
    <scope>NUCLEOTIDE SEQUENCE</scope>
    <source>
        <strain evidence="1">CinnocuumLFYP12</strain>
    </source>
</reference>